<evidence type="ECO:0000256" key="1">
    <source>
        <dbReference type="SAM" id="SignalP"/>
    </source>
</evidence>
<dbReference type="InterPro" id="IPR002156">
    <property type="entry name" value="RNaseH_domain"/>
</dbReference>
<dbReference type="OrthoDB" id="10477894at2759"/>
<dbReference type="InParanoid" id="A0A2P5FG43"/>
<feature type="chain" id="PRO_5015112989" description="RNase H type-1 domain-containing protein" evidence="1">
    <location>
        <begin position="19"/>
        <end position="110"/>
    </location>
</feature>
<dbReference type="Proteomes" id="UP000237000">
    <property type="component" value="Unassembled WGS sequence"/>
</dbReference>
<feature type="signal peptide" evidence="1">
    <location>
        <begin position="1"/>
        <end position="18"/>
    </location>
</feature>
<dbReference type="Pfam" id="PF13456">
    <property type="entry name" value="RVT_3"/>
    <property type="match status" value="1"/>
</dbReference>
<evidence type="ECO:0000313" key="4">
    <source>
        <dbReference type="Proteomes" id="UP000237000"/>
    </source>
</evidence>
<proteinExistence type="predicted"/>
<keyword evidence="4" id="KW-1185">Reference proteome</keyword>
<dbReference type="EMBL" id="JXTC01000036">
    <property type="protein sequence ID" value="PON96747.1"/>
    <property type="molecule type" value="Genomic_DNA"/>
</dbReference>
<accession>A0A2P5FG43</accession>
<evidence type="ECO:0000313" key="3">
    <source>
        <dbReference type="EMBL" id="PON96747.1"/>
    </source>
</evidence>
<comment type="caution">
    <text evidence="3">The sequence shown here is derived from an EMBL/GenBank/DDBJ whole genome shotgun (WGS) entry which is preliminary data.</text>
</comment>
<protein>
    <recommendedName>
        <fullName evidence="2">RNase H type-1 domain-containing protein</fullName>
    </recommendedName>
</protein>
<name>A0A2P5FG43_TREOI</name>
<dbReference type="AlphaFoldDB" id="A0A2P5FG43"/>
<dbReference type="GO" id="GO:0003676">
    <property type="term" value="F:nucleic acid binding"/>
    <property type="evidence" value="ECO:0007669"/>
    <property type="project" value="InterPro"/>
</dbReference>
<sequence>MVLFKFWLFGIILKESLLLSLRKYLSGHRGGRGCSSSQSVTLLRDRAFLKFFLEGGYAMVFRALESKFPPDSWRFHNLLMECLSLLFSFCDCKACLIPREFNFAACNLAF</sequence>
<feature type="domain" description="RNase H type-1" evidence="2">
    <location>
        <begin position="44"/>
        <end position="109"/>
    </location>
</feature>
<gene>
    <name evidence="3" type="ORF">TorRG33x02_074510</name>
</gene>
<dbReference type="GO" id="GO:0004523">
    <property type="term" value="F:RNA-DNA hybrid ribonuclease activity"/>
    <property type="evidence" value="ECO:0007669"/>
    <property type="project" value="InterPro"/>
</dbReference>
<reference evidence="4" key="1">
    <citation type="submission" date="2016-06" db="EMBL/GenBank/DDBJ databases">
        <title>Parallel loss of symbiosis genes in relatives of nitrogen-fixing non-legume Parasponia.</title>
        <authorList>
            <person name="Van Velzen R."/>
            <person name="Holmer R."/>
            <person name="Bu F."/>
            <person name="Rutten L."/>
            <person name="Van Zeijl A."/>
            <person name="Liu W."/>
            <person name="Santuari L."/>
            <person name="Cao Q."/>
            <person name="Sharma T."/>
            <person name="Shen D."/>
            <person name="Roswanjaya Y."/>
            <person name="Wardhani T."/>
            <person name="Kalhor M.S."/>
            <person name="Jansen J."/>
            <person name="Van den Hoogen J."/>
            <person name="Gungor B."/>
            <person name="Hartog M."/>
            <person name="Hontelez J."/>
            <person name="Verver J."/>
            <person name="Yang W.-C."/>
            <person name="Schijlen E."/>
            <person name="Repin R."/>
            <person name="Schilthuizen M."/>
            <person name="Schranz E."/>
            <person name="Heidstra R."/>
            <person name="Miyata K."/>
            <person name="Fedorova E."/>
            <person name="Kohlen W."/>
            <person name="Bisseling T."/>
            <person name="Smit S."/>
            <person name="Geurts R."/>
        </authorList>
    </citation>
    <scope>NUCLEOTIDE SEQUENCE [LARGE SCALE GENOMIC DNA]</scope>
    <source>
        <strain evidence="4">cv. RG33-2</strain>
    </source>
</reference>
<keyword evidence="1" id="KW-0732">Signal</keyword>
<evidence type="ECO:0000259" key="2">
    <source>
        <dbReference type="Pfam" id="PF13456"/>
    </source>
</evidence>
<organism evidence="3 4">
    <name type="scientific">Trema orientale</name>
    <name type="common">Charcoal tree</name>
    <name type="synonym">Celtis orientalis</name>
    <dbReference type="NCBI Taxonomy" id="63057"/>
    <lineage>
        <taxon>Eukaryota</taxon>
        <taxon>Viridiplantae</taxon>
        <taxon>Streptophyta</taxon>
        <taxon>Embryophyta</taxon>
        <taxon>Tracheophyta</taxon>
        <taxon>Spermatophyta</taxon>
        <taxon>Magnoliopsida</taxon>
        <taxon>eudicotyledons</taxon>
        <taxon>Gunneridae</taxon>
        <taxon>Pentapetalae</taxon>
        <taxon>rosids</taxon>
        <taxon>fabids</taxon>
        <taxon>Rosales</taxon>
        <taxon>Cannabaceae</taxon>
        <taxon>Trema</taxon>
    </lineage>
</organism>